<accession>A0A840NAV8</accession>
<organism evidence="1 2">
    <name type="scientific">Saccharopolyspora gloriosae</name>
    <dbReference type="NCBI Taxonomy" id="455344"/>
    <lineage>
        <taxon>Bacteria</taxon>
        <taxon>Bacillati</taxon>
        <taxon>Actinomycetota</taxon>
        <taxon>Actinomycetes</taxon>
        <taxon>Pseudonocardiales</taxon>
        <taxon>Pseudonocardiaceae</taxon>
        <taxon>Saccharopolyspora</taxon>
    </lineage>
</organism>
<dbReference type="InterPro" id="IPR010310">
    <property type="entry name" value="T7SS_ESAT-6-like"/>
</dbReference>
<comment type="caution">
    <text evidence="1">The sequence shown here is derived from an EMBL/GenBank/DDBJ whole genome shotgun (WGS) entry which is preliminary data.</text>
</comment>
<gene>
    <name evidence="1" type="ORF">BJ969_001089</name>
</gene>
<dbReference type="Proteomes" id="UP000580474">
    <property type="component" value="Unassembled WGS sequence"/>
</dbReference>
<evidence type="ECO:0000313" key="2">
    <source>
        <dbReference type="Proteomes" id="UP000580474"/>
    </source>
</evidence>
<keyword evidence="2" id="KW-1185">Reference proteome</keyword>
<evidence type="ECO:0000313" key="1">
    <source>
        <dbReference type="EMBL" id="MBB5068001.1"/>
    </source>
</evidence>
<sequence length="99" mass="11320">MSDYRFNFGVADATLYDMDAVNNKVRSALTEMERAVESSLSEWTGDAQAAYWEAKAAWNQQANMMPQYLQAGRQTLLNISDNYGTTEQRARQIWDQTRG</sequence>
<protein>
    <submittedName>
        <fullName evidence="1">WXG100 family type VII secretion target</fullName>
    </submittedName>
</protein>
<dbReference type="EMBL" id="JACHIV010000001">
    <property type="protein sequence ID" value="MBB5068001.1"/>
    <property type="molecule type" value="Genomic_DNA"/>
</dbReference>
<dbReference type="AlphaFoldDB" id="A0A840NAV8"/>
<dbReference type="InterPro" id="IPR036689">
    <property type="entry name" value="ESAT-6-like_sf"/>
</dbReference>
<reference evidence="1 2" key="1">
    <citation type="submission" date="2020-08" db="EMBL/GenBank/DDBJ databases">
        <title>Sequencing the genomes of 1000 actinobacteria strains.</title>
        <authorList>
            <person name="Klenk H.-P."/>
        </authorList>
    </citation>
    <scope>NUCLEOTIDE SEQUENCE [LARGE SCALE GENOMIC DNA]</scope>
    <source>
        <strain evidence="1 2">DSM 45582</strain>
    </source>
</reference>
<dbReference type="Pfam" id="PF06013">
    <property type="entry name" value="WXG100"/>
    <property type="match status" value="1"/>
</dbReference>
<proteinExistence type="predicted"/>
<dbReference type="RefSeq" id="WP_184477772.1">
    <property type="nucleotide sequence ID" value="NZ_JACHIV010000001.1"/>
</dbReference>
<dbReference type="Gene3D" id="1.10.287.1060">
    <property type="entry name" value="ESAT-6-like"/>
    <property type="match status" value="1"/>
</dbReference>
<name>A0A840NAV8_9PSEU</name>
<dbReference type="SUPFAM" id="SSF140453">
    <property type="entry name" value="EsxAB dimer-like"/>
    <property type="match status" value="1"/>
</dbReference>